<protein>
    <submittedName>
        <fullName evidence="1">XRE family transcriptional regulator</fullName>
    </submittedName>
</protein>
<dbReference type="CDD" id="cd00093">
    <property type="entry name" value="HTH_XRE"/>
    <property type="match status" value="1"/>
</dbReference>
<dbReference type="OrthoDB" id="2309397at2"/>
<dbReference type="GO" id="GO:0003677">
    <property type="term" value="F:DNA binding"/>
    <property type="evidence" value="ECO:0007669"/>
    <property type="project" value="InterPro"/>
</dbReference>
<dbReference type="SUPFAM" id="SSF47413">
    <property type="entry name" value="lambda repressor-like DNA-binding domains"/>
    <property type="match status" value="1"/>
</dbReference>
<evidence type="ECO:0000313" key="1">
    <source>
        <dbReference type="EMBL" id="AYE38722.1"/>
    </source>
</evidence>
<name>A0A386PTB7_9LACO</name>
<proteinExistence type="predicted"/>
<dbReference type="Proteomes" id="UP000267208">
    <property type="component" value="Chromosome"/>
</dbReference>
<dbReference type="Gene3D" id="1.10.260.40">
    <property type="entry name" value="lambda repressor-like DNA-binding domains"/>
    <property type="match status" value="1"/>
</dbReference>
<accession>A0A386PTB7</accession>
<evidence type="ECO:0000313" key="2">
    <source>
        <dbReference type="Proteomes" id="UP000267208"/>
    </source>
</evidence>
<gene>
    <name evidence="1" type="ORF">D1B17_08795</name>
</gene>
<dbReference type="InterPro" id="IPR001387">
    <property type="entry name" value="Cro/C1-type_HTH"/>
</dbReference>
<dbReference type="RefSeq" id="WP_120142952.1">
    <property type="nucleotide sequence ID" value="NZ_CP031933.2"/>
</dbReference>
<dbReference type="InterPro" id="IPR010982">
    <property type="entry name" value="Lambda_DNA-bd_dom_sf"/>
</dbReference>
<reference evidence="2" key="1">
    <citation type="submission" date="2018-08" db="EMBL/GenBank/DDBJ databases">
        <title>Genome of Lactobacillus sp. HBUAS52074.</title>
        <authorList>
            <person name="Guo Z."/>
            <person name="Zhang Z.D."/>
        </authorList>
    </citation>
    <scope>NUCLEOTIDE SEQUENCE [LARGE SCALE GENOMIC DNA]</scope>
    <source>
        <strain evidence="2">HBUAS52074</strain>
    </source>
</reference>
<dbReference type="AlphaFoldDB" id="A0A386PTB7"/>
<dbReference type="EMBL" id="CP031933">
    <property type="protein sequence ID" value="AYE38722.1"/>
    <property type="molecule type" value="Genomic_DNA"/>
</dbReference>
<organism evidence="1 2">
    <name type="scientific">Companilactobacillus zhachilii</name>
    <dbReference type="NCBI Taxonomy" id="2304606"/>
    <lineage>
        <taxon>Bacteria</taxon>
        <taxon>Bacillati</taxon>
        <taxon>Bacillota</taxon>
        <taxon>Bacilli</taxon>
        <taxon>Lactobacillales</taxon>
        <taxon>Lactobacillaceae</taxon>
        <taxon>Companilactobacillus</taxon>
    </lineage>
</organism>
<sequence>MPEQQFAEYAHEIESTIKIGLFKRNMTQKELAELIHANPQQLNRAIKGDMTPKSRELREQVARVLNL</sequence>
<dbReference type="KEGG" id="lzh:D1B17_08795"/>
<keyword evidence="2" id="KW-1185">Reference proteome</keyword>